<dbReference type="Pfam" id="PF00096">
    <property type="entry name" value="zf-C2H2"/>
    <property type="match status" value="1"/>
</dbReference>
<feature type="compositionally biased region" description="Low complexity" evidence="5">
    <location>
        <begin position="481"/>
        <end position="490"/>
    </location>
</feature>
<dbReference type="EMBL" id="GG692422">
    <property type="protein sequence ID" value="EER42127.1"/>
    <property type="molecule type" value="Genomic_DNA"/>
</dbReference>
<feature type="region of interest" description="Disordered" evidence="5">
    <location>
        <begin position="104"/>
        <end position="139"/>
    </location>
</feature>
<evidence type="ECO:0000259" key="6">
    <source>
        <dbReference type="PROSITE" id="PS50157"/>
    </source>
</evidence>
<dbReference type="PROSITE" id="PS50157">
    <property type="entry name" value="ZINC_FINGER_C2H2_2"/>
    <property type="match status" value="2"/>
</dbReference>
<evidence type="ECO:0000313" key="7">
    <source>
        <dbReference type="EMBL" id="EER42127.1"/>
    </source>
</evidence>
<evidence type="ECO:0000256" key="5">
    <source>
        <dbReference type="SAM" id="MobiDB-lite"/>
    </source>
</evidence>
<dbReference type="InterPro" id="IPR036236">
    <property type="entry name" value="Znf_C2H2_sf"/>
</dbReference>
<keyword evidence="2 4" id="KW-0863">Zinc-finger</keyword>
<evidence type="ECO:0000256" key="4">
    <source>
        <dbReference type="PROSITE-ProRule" id="PRU00042"/>
    </source>
</evidence>
<feature type="compositionally biased region" description="Basic and acidic residues" evidence="5">
    <location>
        <begin position="450"/>
        <end position="460"/>
    </location>
</feature>
<dbReference type="SUPFAM" id="SSF57667">
    <property type="entry name" value="beta-beta-alpha zinc fingers"/>
    <property type="match status" value="2"/>
</dbReference>
<dbReference type="Gene3D" id="3.30.160.60">
    <property type="entry name" value="Classic Zinc Finger"/>
    <property type="match status" value="3"/>
</dbReference>
<organism evidence="7 8">
    <name type="scientific">Ajellomyces capsulatus (strain H143)</name>
    <name type="common">Darling's disease fungus</name>
    <name type="synonym">Histoplasma capsulatum</name>
    <dbReference type="NCBI Taxonomy" id="544712"/>
    <lineage>
        <taxon>Eukaryota</taxon>
        <taxon>Fungi</taxon>
        <taxon>Dikarya</taxon>
        <taxon>Ascomycota</taxon>
        <taxon>Pezizomycotina</taxon>
        <taxon>Eurotiomycetes</taxon>
        <taxon>Eurotiomycetidae</taxon>
        <taxon>Onygenales</taxon>
        <taxon>Ajellomycetaceae</taxon>
        <taxon>Histoplasma</taxon>
    </lineage>
</organism>
<dbReference type="HOGENOM" id="CLU_013390_2_0_1"/>
<reference evidence="8" key="1">
    <citation type="submission" date="2009-05" db="EMBL/GenBank/DDBJ databases">
        <title>The genome sequence of Ajellomyces capsulatus strain H143.</title>
        <authorList>
            <person name="Champion M."/>
            <person name="Cuomo C.A."/>
            <person name="Ma L.-J."/>
            <person name="Henn M.R."/>
            <person name="Sil A."/>
            <person name="Goldman B."/>
            <person name="Young S.K."/>
            <person name="Kodira C.D."/>
            <person name="Zeng Q."/>
            <person name="Koehrsen M."/>
            <person name="Alvarado L."/>
            <person name="Berlin A.M."/>
            <person name="Borenstein D."/>
            <person name="Chen Z."/>
            <person name="Engels R."/>
            <person name="Freedman E."/>
            <person name="Gellesch M."/>
            <person name="Goldberg J."/>
            <person name="Griggs A."/>
            <person name="Gujja S."/>
            <person name="Heiman D.I."/>
            <person name="Hepburn T.A."/>
            <person name="Howarth C."/>
            <person name="Jen D."/>
            <person name="Larson L."/>
            <person name="Lewis B."/>
            <person name="Mehta T."/>
            <person name="Park D."/>
            <person name="Pearson M."/>
            <person name="Roberts A."/>
            <person name="Saif S."/>
            <person name="Shea T.D."/>
            <person name="Shenoy N."/>
            <person name="Sisk P."/>
            <person name="Stolte C."/>
            <person name="Sykes S."/>
            <person name="Walk T."/>
            <person name="White J."/>
            <person name="Yandava C."/>
            <person name="Klein B."/>
            <person name="McEwen J.G."/>
            <person name="Puccia R."/>
            <person name="Goldman G.H."/>
            <person name="Felipe M.S."/>
            <person name="Nino-Vega G."/>
            <person name="San-Blas G."/>
            <person name="Taylor J.W."/>
            <person name="Mendoza L."/>
            <person name="Galagan J.E."/>
            <person name="Nusbaum C."/>
            <person name="Birren B.W."/>
        </authorList>
    </citation>
    <scope>NUCLEOTIDE SEQUENCE [LARGE SCALE GENOMIC DNA]</scope>
    <source>
        <strain evidence="8">H143</strain>
    </source>
</reference>
<dbReference type="GO" id="GO:0000978">
    <property type="term" value="F:RNA polymerase II cis-regulatory region sequence-specific DNA binding"/>
    <property type="evidence" value="ECO:0007669"/>
    <property type="project" value="TreeGrafter"/>
</dbReference>
<dbReference type="Proteomes" id="UP000002624">
    <property type="component" value="Unassembled WGS sequence"/>
</dbReference>
<feature type="region of interest" description="Disordered" evidence="5">
    <location>
        <begin position="439"/>
        <end position="462"/>
    </location>
</feature>
<protein>
    <submittedName>
        <fullName evidence="7">C2H2 transcription factor</fullName>
    </submittedName>
</protein>
<dbReference type="PANTHER" id="PTHR23235">
    <property type="entry name" value="KRUEPPEL-LIKE TRANSCRIPTION FACTOR"/>
    <property type="match status" value="1"/>
</dbReference>
<accession>C6HC37</accession>
<dbReference type="OrthoDB" id="8117402at2759"/>
<evidence type="ECO:0000256" key="1">
    <source>
        <dbReference type="ARBA" id="ARBA00022723"/>
    </source>
</evidence>
<keyword evidence="3" id="KW-0862">Zinc</keyword>
<dbReference type="FunFam" id="3.30.160.60:FF:000504">
    <property type="entry name" value="C2H2 transcription factor swi5"/>
    <property type="match status" value="1"/>
</dbReference>
<dbReference type="STRING" id="544712.C6HC37"/>
<dbReference type="eggNOG" id="KOG1721">
    <property type="taxonomic scope" value="Eukaryota"/>
</dbReference>
<feature type="domain" description="C2H2-type" evidence="6">
    <location>
        <begin position="347"/>
        <end position="376"/>
    </location>
</feature>
<evidence type="ECO:0000256" key="2">
    <source>
        <dbReference type="ARBA" id="ARBA00022771"/>
    </source>
</evidence>
<evidence type="ECO:0000256" key="3">
    <source>
        <dbReference type="ARBA" id="ARBA00022833"/>
    </source>
</evidence>
<feature type="compositionally biased region" description="Polar residues" evidence="5">
    <location>
        <begin position="127"/>
        <end position="136"/>
    </location>
</feature>
<keyword evidence="1" id="KW-0479">Metal-binding</keyword>
<feature type="domain" description="C2H2-type" evidence="6">
    <location>
        <begin position="377"/>
        <end position="404"/>
    </location>
</feature>
<feature type="region of interest" description="Disordered" evidence="5">
    <location>
        <begin position="481"/>
        <end position="501"/>
    </location>
</feature>
<gene>
    <name evidence="7" type="ORF">HCDG_03586</name>
</gene>
<dbReference type="PANTHER" id="PTHR23235:SF120">
    <property type="entry name" value="KRUPPEL-LIKE FACTOR 15"/>
    <property type="match status" value="1"/>
</dbReference>
<dbReference type="OMA" id="KWICTFD"/>
<dbReference type="GO" id="GO:0008270">
    <property type="term" value="F:zinc ion binding"/>
    <property type="evidence" value="ECO:0007669"/>
    <property type="project" value="UniProtKB-KW"/>
</dbReference>
<proteinExistence type="predicted"/>
<dbReference type="AlphaFoldDB" id="C6HC37"/>
<dbReference type="PROSITE" id="PS00028">
    <property type="entry name" value="ZINC_FINGER_C2H2_1"/>
    <property type="match status" value="2"/>
</dbReference>
<dbReference type="InterPro" id="IPR013087">
    <property type="entry name" value="Znf_C2H2_type"/>
</dbReference>
<feature type="compositionally biased region" description="Basic residues" evidence="5">
    <location>
        <begin position="439"/>
        <end position="449"/>
    </location>
</feature>
<dbReference type="GO" id="GO:0000981">
    <property type="term" value="F:DNA-binding transcription factor activity, RNA polymerase II-specific"/>
    <property type="evidence" value="ECO:0007669"/>
    <property type="project" value="TreeGrafter"/>
</dbReference>
<evidence type="ECO:0000313" key="8">
    <source>
        <dbReference type="Proteomes" id="UP000002624"/>
    </source>
</evidence>
<dbReference type="SMART" id="SM00355">
    <property type="entry name" value="ZnF_C2H2"/>
    <property type="match status" value="2"/>
</dbReference>
<sequence length="708" mass="77357">MLPDVAQRRRSISIPIHCRLPQLKCLELSQVMVLQNSFPLRSVYLSGGADIFPKLQAGNTVFKVLDIFAWKSGFRTFLLFLSQAQICMDISRIAEAQVSTPISPIRITGSRQPKDQALQRSRRDQQQESLPLTPATTPFRRSKDFFLNSKSAQLSPIRRRARRIVNKDGSSSMQRTRSLQGVVGSNFTQPKAYDPSQTNSASFNAFDSFTTPLPDIGDDVFSDFTFHHYDDPKSSVVSFDLSSFPAQSPINSQPEPTDETQCAEAGNSLAQPSIPITPAIPLIPAYHQTADPSPYSSPQKAPLSPRNISIADLNLDDNINASIEETGITLDDIAAFIEGPDPVDKKWVCTYGGCNKRFGRKENIKSHVQTHLGDRQFKCNHCNKCFVRGHDLKRHAKIHTGIKPYPCECGNSFARQDALTRHKQRGMCSGAFKGAVRKVVKRGRPRKHRPEQEERQEKAIKSRIGANIKSYASSVSESSCLSLASPPSESNDSGSVRESSVGDDMQYLHSDGFGLPPGVFSFTPPASPGFSTGNVASPTRSLRSMTPTMDRNFLSLSPTKRPLDDIPEEIPDIPLLLGSPTPVKKESQISSSQFLLPSPAEPTFAAAHGSDFDVFTGSQHTAPASLSTILDESELVSLEIPSAVGCLPAEPGDPIQSGYGSELFLAATPAQRDNVADLGLSSQFFSGSFSQYSDDFFSSFSSEVGNDV</sequence>
<dbReference type="VEuPathDB" id="FungiDB:HCDG_03586"/>
<dbReference type="FunFam" id="3.30.160.60:FF:001649">
    <property type="entry name" value="C2H2 transcription factor Swi5"/>
    <property type="match status" value="1"/>
</dbReference>
<name>C6HC37_AJECH</name>